<feature type="compositionally biased region" description="Basic and acidic residues" evidence="1">
    <location>
        <begin position="275"/>
        <end position="291"/>
    </location>
</feature>
<reference evidence="3" key="1">
    <citation type="journal article" date="2020" name="Stud. Mycol.">
        <title>101 Dothideomycetes genomes: a test case for predicting lifestyles and emergence of pathogens.</title>
        <authorList>
            <person name="Haridas S."/>
            <person name="Albert R."/>
            <person name="Binder M."/>
            <person name="Bloem J."/>
            <person name="Labutti K."/>
            <person name="Salamov A."/>
            <person name="Andreopoulos B."/>
            <person name="Baker S."/>
            <person name="Barry K."/>
            <person name="Bills G."/>
            <person name="Bluhm B."/>
            <person name="Cannon C."/>
            <person name="Castanera R."/>
            <person name="Culley D."/>
            <person name="Daum C."/>
            <person name="Ezra D."/>
            <person name="Gonzalez J."/>
            <person name="Henrissat B."/>
            <person name="Kuo A."/>
            <person name="Liang C."/>
            <person name="Lipzen A."/>
            <person name="Lutzoni F."/>
            <person name="Magnuson J."/>
            <person name="Mondo S."/>
            <person name="Nolan M."/>
            <person name="Ohm R."/>
            <person name="Pangilinan J."/>
            <person name="Park H.-J."/>
            <person name="Ramirez L."/>
            <person name="Alfaro M."/>
            <person name="Sun H."/>
            <person name="Tritt A."/>
            <person name="Yoshinaga Y."/>
            <person name="Zwiers L.-H."/>
            <person name="Turgeon B."/>
            <person name="Goodwin S."/>
            <person name="Spatafora J."/>
            <person name="Crous P."/>
            <person name="Grigoriev I."/>
        </authorList>
    </citation>
    <scope>NUCLEOTIDE SEQUENCE</scope>
    <source>
        <strain evidence="3">CBS 130266</strain>
    </source>
</reference>
<feature type="compositionally biased region" description="Basic and acidic residues" evidence="1">
    <location>
        <begin position="493"/>
        <end position="505"/>
    </location>
</feature>
<evidence type="ECO:0000259" key="2">
    <source>
        <dbReference type="Pfam" id="PF26118"/>
    </source>
</evidence>
<feature type="region of interest" description="Disordered" evidence="1">
    <location>
        <begin position="408"/>
        <end position="935"/>
    </location>
</feature>
<feature type="compositionally biased region" description="Polar residues" evidence="1">
    <location>
        <begin position="730"/>
        <end position="743"/>
    </location>
</feature>
<keyword evidence="4" id="KW-1185">Reference proteome</keyword>
<feature type="compositionally biased region" description="Basic and acidic residues" evidence="1">
    <location>
        <begin position="1071"/>
        <end position="1082"/>
    </location>
</feature>
<feature type="compositionally biased region" description="Basic and acidic residues" evidence="1">
    <location>
        <begin position="977"/>
        <end position="996"/>
    </location>
</feature>
<feature type="domain" description="DUF8035" evidence="2">
    <location>
        <begin position="936"/>
        <end position="988"/>
    </location>
</feature>
<feature type="compositionally biased region" description="Basic and acidic residues" evidence="1">
    <location>
        <begin position="919"/>
        <end position="931"/>
    </location>
</feature>
<evidence type="ECO:0000313" key="3">
    <source>
        <dbReference type="EMBL" id="KAF2433529.1"/>
    </source>
</evidence>
<feature type="region of interest" description="Disordered" evidence="1">
    <location>
        <begin position="226"/>
        <end position="259"/>
    </location>
</feature>
<name>A0A9P4NYK9_9PEZI</name>
<feature type="compositionally biased region" description="Basic and acidic residues" evidence="1">
    <location>
        <begin position="449"/>
        <end position="464"/>
    </location>
</feature>
<feature type="compositionally biased region" description="Polar residues" evidence="1">
    <location>
        <begin position="320"/>
        <end position="330"/>
    </location>
</feature>
<comment type="caution">
    <text evidence="3">The sequence shown here is derived from an EMBL/GenBank/DDBJ whole genome shotgun (WGS) entry which is preliminary data.</text>
</comment>
<dbReference type="PANTHER" id="PTHR42081:SF1">
    <property type="entry name" value="ZINC FINGER PROTEIN DHHC DOMAIN CONTAINING PROTEIN"/>
    <property type="match status" value="1"/>
</dbReference>
<sequence length="1099" mass="125877">MTASYLTGSHEHTRANSAKKAVRKAKASADLSCRACDASHGIPTAAATKTNSTTPSIGLNMSDPRYSHHYRASSPGARKLVLPGRSSTGTVGATSYNEPLSAYSRSPRDTYLDAPPPRTTTGGGVIPISTDVYANYGPSSASTSKPRDSFSGRPRSSTIEGAHAPPVIRSRPAVVHTSAVVRPSSPLSRYEPRDAYVKTAATPRREHKTTMYSVDNGSAKLIAETETAARGRDARDSSHKDRGNYHLTGSSARPREREVEDEMFSYTDAAGMYRDTEPRWRPRRGSVDRGNRRPTSVIEPFGPSSGNRASRDMGPPPSTRGFQKISSDLGRTSSVRDPVRSSSRERSGTYDSYGNGVKYEMPIRGSSTLPVEDQGWDSRYYEDEFGKQRDSRRHNRVVDDAVETRGFGIRRSSSVDRHALPPSYPPPPPSTSAVGIYTLPNEPLGSMPTREEYTSRTADSDRRSSALLPPRDYTSRDILEDRRGSAIPPSKDYLSRPPEDMRRSSDVPVPSNYLSRPPEETRRGSDIPPSKEYLSRPLEENRRGSEDRRDRPPPSHKDYLPRPLDDDRRGSEDRRERDRTIPSTKEYVPRVVEDDRRGSQDRRERDRDYDRPKDRDYERSRHKDRDHNRDEPRKEHEERIGVAVPAAAAAVGAVAAGAALSKHSRDKKYDSDEDRDRNRRAPRSEPNAAEDEREQRYADRDRARDEERKKDHSPKQEEVDPDEEYRRRVQQQAEELSQMPQVTRQRSREGERSDSDHERRRRPERDERERRERRKDDPSEAVGLRDVPRREKGYDSRDDVPASREMPRQDRELDFDDQASQQHNRYDKRHNSILDNGFVDEPDALDRDRGGPPTTDLVVAKEAASRNASTSGQSERRVTIVEPPKKEPSPEPRVKGILRKPTEKFPEHPNPIREGVAPLKEKLDKEKHAKDIPSGAKWTKIDRRLVNPQSLEEKGERYEERMDCVIVLRVLTKAEIQEFADRTKEIRGERDDPDSKPRHHKHHDKEHDHDYNENESSDDDRERRHRREKEKRKEKERVDRESGKDRDSHRDKDRERSRREYDPADYSAEEDSVRKAIDDGRSSRHRSSRKDREEEYVGR</sequence>
<feature type="region of interest" description="Disordered" evidence="1">
    <location>
        <begin position="1"/>
        <end position="24"/>
    </location>
</feature>
<evidence type="ECO:0000313" key="4">
    <source>
        <dbReference type="Proteomes" id="UP000800235"/>
    </source>
</evidence>
<feature type="compositionally biased region" description="Basic and acidic residues" evidence="1">
    <location>
        <begin position="473"/>
        <end position="484"/>
    </location>
</feature>
<feature type="compositionally biased region" description="Basic and acidic residues" evidence="1">
    <location>
        <begin position="587"/>
        <end position="640"/>
    </location>
</feature>
<protein>
    <recommendedName>
        <fullName evidence="2">DUF8035 domain-containing protein</fullName>
    </recommendedName>
</protein>
<feature type="region of interest" description="Disordered" evidence="1">
    <location>
        <begin position="137"/>
        <end position="167"/>
    </location>
</feature>
<feature type="compositionally biased region" description="Basic and acidic residues" evidence="1">
    <location>
        <begin position="533"/>
        <end position="580"/>
    </location>
</feature>
<dbReference type="Proteomes" id="UP000800235">
    <property type="component" value="Unassembled WGS sequence"/>
</dbReference>
<organism evidence="3 4">
    <name type="scientific">Tothia fuscella</name>
    <dbReference type="NCBI Taxonomy" id="1048955"/>
    <lineage>
        <taxon>Eukaryota</taxon>
        <taxon>Fungi</taxon>
        <taxon>Dikarya</taxon>
        <taxon>Ascomycota</taxon>
        <taxon>Pezizomycotina</taxon>
        <taxon>Dothideomycetes</taxon>
        <taxon>Pleosporomycetidae</taxon>
        <taxon>Venturiales</taxon>
        <taxon>Cylindrosympodiaceae</taxon>
        <taxon>Tothia</taxon>
    </lineage>
</organism>
<gene>
    <name evidence="3" type="ORF">EJ08DRAFT_658055</name>
</gene>
<dbReference type="InterPro" id="IPR058348">
    <property type="entry name" value="DUF8035"/>
</dbReference>
<dbReference type="PANTHER" id="PTHR42081">
    <property type="entry name" value="ZINC FINGER PROTEIN DHHC DOMAIN CONTAINING PROTEIN"/>
    <property type="match status" value="1"/>
</dbReference>
<feature type="compositionally biased region" description="Basic and acidic residues" evidence="1">
    <location>
        <begin position="1031"/>
        <end position="1062"/>
    </location>
</feature>
<feature type="compositionally biased region" description="Basic and acidic residues" evidence="1">
    <location>
        <begin position="786"/>
        <end position="812"/>
    </location>
</feature>
<feature type="region of interest" description="Disordered" evidence="1">
    <location>
        <begin position="977"/>
        <end position="1099"/>
    </location>
</feature>
<feature type="region of interest" description="Disordered" evidence="1">
    <location>
        <begin position="275"/>
        <end position="373"/>
    </location>
</feature>
<accession>A0A9P4NYK9</accession>
<dbReference type="AlphaFoldDB" id="A0A9P4NYK9"/>
<dbReference type="OrthoDB" id="5418088at2759"/>
<feature type="region of interest" description="Disordered" evidence="1">
    <location>
        <begin position="90"/>
        <end position="110"/>
    </location>
</feature>
<feature type="compositionally biased region" description="Basic and acidic residues" evidence="1">
    <location>
        <begin position="337"/>
        <end position="348"/>
    </location>
</feature>
<feature type="compositionally biased region" description="Basic and acidic residues" evidence="1">
    <location>
        <begin position="874"/>
        <end position="911"/>
    </location>
</feature>
<feature type="compositionally biased region" description="Basic and acidic residues" evidence="1">
    <location>
        <begin position="667"/>
        <end position="683"/>
    </location>
</feature>
<feature type="compositionally biased region" description="Basic and acidic residues" evidence="1">
    <location>
        <begin position="227"/>
        <end position="244"/>
    </location>
</feature>
<feature type="compositionally biased region" description="Basic and acidic residues" evidence="1">
    <location>
        <begin position="1090"/>
        <end position="1099"/>
    </location>
</feature>
<proteinExistence type="predicted"/>
<dbReference type="Pfam" id="PF26118">
    <property type="entry name" value="DUF8035"/>
    <property type="match status" value="1"/>
</dbReference>
<dbReference type="EMBL" id="MU007020">
    <property type="protein sequence ID" value="KAF2433529.1"/>
    <property type="molecule type" value="Genomic_DNA"/>
</dbReference>
<feature type="compositionally biased region" description="Basic and acidic residues" evidence="1">
    <location>
        <begin position="693"/>
        <end position="718"/>
    </location>
</feature>
<feature type="compositionally biased region" description="Basic and acidic residues" evidence="1">
    <location>
        <begin position="746"/>
        <end position="778"/>
    </location>
</feature>
<feature type="compositionally biased region" description="Low complexity" evidence="1">
    <location>
        <begin position="641"/>
        <end position="659"/>
    </location>
</feature>
<evidence type="ECO:0000256" key="1">
    <source>
        <dbReference type="SAM" id="MobiDB-lite"/>
    </source>
</evidence>